<comment type="caution">
    <text evidence="1">The sequence shown here is derived from an EMBL/GenBank/DDBJ whole genome shotgun (WGS) entry which is preliminary data.</text>
</comment>
<protein>
    <submittedName>
        <fullName evidence="1">Uncharacterized protein</fullName>
    </submittedName>
</protein>
<sequence>MNTEDWRNFDPTMGIKCEQKDMKKIATWAKQFHHRLQILWDNGCSSNEVAILPATTGNLKELLAKIESRQAPTLLYLSGHTEVIGQEHIYLTLDSLQQGGISSDMALRYSEMGRQLVSRGSSKPLIWVTEIDECDNFTELPYVYRCEAGQVKCEKTGFKWPWGKAQALHFAATSPNQRAITFEGSSGAIYTSALQRVTLGQDLSLGEIALNIQLTMDELLECARCPETQQHRIYSSHRFDQDDLFTALGFTLRPSSCQMA</sequence>
<evidence type="ECO:0000313" key="1">
    <source>
        <dbReference type="EMBL" id="CAE6438787.1"/>
    </source>
</evidence>
<accession>A0A8H3AQW9</accession>
<dbReference type="Proteomes" id="UP000663846">
    <property type="component" value="Unassembled WGS sequence"/>
</dbReference>
<proteinExistence type="predicted"/>
<gene>
    <name evidence="1" type="ORF">RDB_LOCUS125586</name>
</gene>
<name>A0A8H3AQW9_9AGAM</name>
<reference evidence="1" key="1">
    <citation type="submission" date="2021-01" db="EMBL/GenBank/DDBJ databases">
        <authorList>
            <person name="Kaushik A."/>
        </authorList>
    </citation>
    <scope>NUCLEOTIDE SEQUENCE</scope>
    <source>
        <strain evidence="1">AG1-1C</strain>
    </source>
</reference>
<dbReference type="EMBL" id="CAJMWS010000372">
    <property type="protein sequence ID" value="CAE6438787.1"/>
    <property type="molecule type" value="Genomic_DNA"/>
</dbReference>
<organism evidence="1 2">
    <name type="scientific">Rhizoctonia solani</name>
    <dbReference type="NCBI Taxonomy" id="456999"/>
    <lineage>
        <taxon>Eukaryota</taxon>
        <taxon>Fungi</taxon>
        <taxon>Dikarya</taxon>
        <taxon>Basidiomycota</taxon>
        <taxon>Agaricomycotina</taxon>
        <taxon>Agaricomycetes</taxon>
        <taxon>Cantharellales</taxon>
        <taxon>Ceratobasidiaceae</taxon>
        <taxon>Rhizoctonia</taxon>
    </lineage>
</organism>
<dbReference type="AlphaFoldDB" id="A0A8H3AQW9"/>
<evidence type="ECO:0000313" key="2">
    <source>
        <dbReference type="Proteomes" id="UP000663846"/>
    </source>
</evidence>